<dbReference type="PATRIC" id="fig|1318743.3.peg.233"/>
<keyword evidence="2" id="KW-1185">Reference proteome</keyword>
<organism evidence="1 2">
    <name type="scientific">Bartonella ancashensis</name>
    <dbReference type="NCBI Taxonomy" id="1318743"/>
    <lineage>
        <taxon>Bacteria</taxon>
        <taxon>Pseudomonadati</taxon>
        <taxon>Pseudomonadota</taxon>
        <taxon>Alphaproteobacteria</taxon>
        <taxon>Hyphomicrobiales</taxon>
        <taxon>Bartonellaceae</taxon>
        <taxon>Bartonella</taxon>
    </lineage>
</organism>
<gene>
    <name evidence="1" type="ORF">PU02_0224</name>
</gene>
<name>A0A0M4L7A9_9HYPH</name>
<reference evidence="1 2" key="1">
    <citation type="journal article" date="2015" name="Genome Announc.">
        <title>Complete Genome Sequence of Bartonella ancashensis Strain 20.00, Isolated from the Blood of a Patient with Verruga Peruana.</title>
        <authorList>
            <person name="Hang J."/>
            <person name="Mullins K.E."/>
            <person name="Clifford R.J."/>
            <person name="Onmus-Leone F."/>
            <person name="Yang Y."/>
            <person name="Jiang J."/>
            <person name="Leguia M."/>
            <person name="Kasper M.R."/>
            <person name="Maguina C."/>
            <person name="Lesho E.P."/>
            <person name="Jarman R.G."/>
            <person name="Richards A.L."/>
            <person name="Blazes D."/>
        </authorList>
    </citation>
    <scope>NUCLEOTIDE SEQUENCE [LARGE SCALE GENOMIC DNA]</scope>
    <source>
        <strain evidence="1 2">20.00</strain>
    </source>
</reference>
<dbReference type="EMBL" id="CP010401">
    <property type="protein sequence ID" value="ALE03038.1"/>
    <property type="molecule type" value="Genomic_DNA"/>
</dbReference>
<dbReference type="AlphaFoldDB" id="A0A0M4L7A9"/>
<accession>A0A0M4L7A9</accession>
<sequence length="39" mass="4333">MKIKGGAFMIENNSTPFYLEEGILERFALMVGLCPLNGK</sequence>
<proteinExistence type="predicted"/>
<protein>
    <submittedName>
        <fullName evidence="1">Uncharacterized protein</fullName>
    </submittedName>
</protein>
<evidence type="ECO:0000313" key="1">
    <source>
        <dbReference type="EMBL" id="ALE03038.1"/>
    </source>
</evidence>
<dbReference type="Proteomes" id="UP000057213">
    <property type="component" value="Chromosome"/>
</dbReference>
<evidence type="ECO:0000313" key="2">
    <source>
        <dbReference type="Proteomes" id="UP000057213"/>
    </source>
</evidence>
<dbReference type="KEGG" id="banc:PU02_0224"/>